<feature type="coiled-coil region" evidence="1">
    <location>
        <begin position="6"/>
        <end position="33"/>
    </location>
</feature>
<evidence type="ECO:0000259" key="2">
    <source>
        <dbReference type="PROSITE" id="PS50989"/>
    </source>
</evidence>
<dbReference type="InterPro" id="IPR011763">
    <property type="entry name" value="COA_CT_C"/>
</dbReference>
<dbReference type="InterPro" id="IPR029045">
    <property type="entry name" value="ClpP/crotonase-like_dom_sf"/>
</dbReference>
<evidence type="ECO:0000256" key="1">
    <source>
        <dbReference type="SAM" id="Coils"/>
    </source>
</evidence>
<dbReference type="GO" id="GO:0004485">
    <property type="term" value="F:methylcrotonoyl-CoA carboxylase activity"/>
    <property type="evidence" value="ECO:0007669"/>
    <property type="project" value="TreeGrafter"/>
</dbReference>
<proteinExistence type="predicted"/>
<dbReference type="PANTHER" id="PTHR22855">
    <property type="entry name" value="ACETYL, PROPIONYL, PYRUVATE, AND GLUTACONYL CARBOXYLASE-RELATED"/>
    <property type="match status" value="1"/>
</dbReference>
<protein>
    <recommendedName>
        <fullName evidence="2">CoA carboxyltransferase C-terminal domain-containing protein</fullName>
    </recommendedName>
</protein>
<name>A0A381V9D0_9ZZZZ</name>
<dbReference type="GO" id="GO:0006552">
    <property type="term" value="P:L-leucine catabolic process"/>
    <property type="evidence" value="ECO:0007669"/>
    <property type="project" value="TreeGrafter"/>
</dbReference>
<dbReference type="EMBL" id="UINC01008209">
    <property type="protein sequence ID" value="SVA36992.1"/>
    <property type="molecule type" value="Genomic_DNA"/>
</dbReference>
<dbReference type="InterPro" id="IPR045190">
    <property type="entry name" value="MCCB/AccD1-like"/>
</dbReference>
<dbReference type="PROSITE" id="PS50989">
    <property type="entry name" value="COA_CT_CTER"/>
    <property type="match status" value="1"/>
</dbReference>
<evidence type="ECO:0000313" key="3">
    <source>
        <dbReference type="EMBL" id="SVA36992.1"/>
    </source>
</evidence>
<reference evidence="3" key="1">
    <citation type="submission" date="2018-05" db="EMBL/GenBank/DDBJ databases">
        <authorList>
            <person name="Lanie J.A."/>
            <person name="Ng W.-L."/>
            <person name="Kazmierczak K.M."/>
            <person name="Andrzejewski T.M."/>
            <person name="Davidsen T.M."/>
            <person name="Wayne K.J."/>
            <person name="Tettelin H."/>
            <person name="Glass J.I."/>
            <person name="Rusch D."/>
            <person name="Podicherti R."/>
            <person name="Tsui H.-C.T."/>
            <person name="Winkler M.E."/>
        </authorList>
    </citation>
    <scope>NUCLEOTIDE SEQUENCE</scope>
</reference>
<dbReference type="Gene3D" id="3.90.226.10">
    <property type="entry name" value="2-enoyl-CoA Hydratase, Chain A, domain 1"/>
    <property type="match status" value="2"/>
</dbReference>
<accession>A0A381V9D0</accession>
<dbReference type="InterPro" id="IPR034733">
    <property type="entry name" value="AcCoA_carboxyl_beta"/>
</dbReference>
<gene>
    <name evidence="3" type="ORF">METZ01_LOCUS89846</name>
</gene>
<dbReference type="Pfam" id="PF01039">
    <property type="entry name" value="Carboxyl_trans"/>
    <property type="match status" value="1"/>
</dbReference>
<organism evidence="3">
    <name type="scientific">marine metagenome</name>
    <dbReference type="NCBI Taxonomy" id="408172"/>
    <lineage>
        <taxon>unclassified sequences</taxon>
        <taxon>metagenomes</taxon>
        <taxon>ecological metagenomes</taxon>
    </lineage>
</organism>
<keyword evidence="1" id="KW-0175">Coiled coil</keyword>
<dbReference type="AlphaFoldDB" id="A0A381V9D0"/>
<dbReference type="SUPFAM" id="SSF52096">
    <property type="entry name" value="ClpP/crotonase"/>
    <property type="match status" value="2"/>
</dbReference>
<feature type="domain" description="CoA carboxyltransferase C-terminal" evidence="2">
    <location>
        <begin position="271"/>
        <end position="505"/>
    </location>
</feature>
<dbReference type="GO" id="GO:1905202">
    <property type="term" value="C:methylcrotonoyl-CoA carboxylase complex"/>
    <property type="evidence" value="ECO:0007669"/>
    <property type="project" value="TreeGrafter"/>
</dbReference>
<dbReference type="PANTHER" id="PTHR22855:SF13">
    <property type="entry name" value="METHYLCROTONOYL-COA CARBOXYLASE BETA CHAIN, MITOCHONDRIAL"/>
    <property type="match status" value="1"/>
</dbReference>
<sequence length="506" mass="55235">MNTQKRSELIELYNRLEKTLDKSRKEAREKRHQRGNRTARENLEDLIDENSFIEYGQLAVAAQRSRRDYEELQTSTAADGILTGICTINKDNIGKNNAHAVVIINDYSVLAGTQGYFHHKKLDRMCALAEKYSLPVVMFTEGGGGRPGDTDVHVQIAGLNVPSFASWARLKGKVPRIAVNNGFCFAGNAALLGCSDFCITTKNSWIGMAGPAMIEGGGLGNFEPTEIGPSDIQERNGVVDYLADDEEHATKIAQQLLSYFQGSREKWTVNDQTKLRDSIPQNRRMGYPIREIIEIIADEGSFLELRKIYGRSVVTGFMRLEGKPVALIANDCQQLGGAIDSTTAEKTGDFISICNDHNIPIVSLVDTPGFMVGPESEKEGAARKMGSLFNAGASLKVPVVAIFLRKGYGLGAMAMAGGSFLEPVYTASWPTGEFGGMGLEGAVKLGFKKELDAEENSEKKEALYNTLVAKMYEAGKATEAASHLEIDAVIDPMDTRSLILKALESL</sequence>